<keyword evidence="6" id="KW-0732">Signal</keyword>
<proteinExistence type="predicted"/>
<evidence type="ECO:0000256" key="3">
    <source>
        <dbReference type="PIRSR" id="PIRSR000097-2"/>
    </source>
</evidence>
<feature type="domain" description="NADP-dependent oxidoreductase" evidence="7">
    <location>
        <begin position="40"/>
        <end position="292"/>
    </location>
</feature>
<protein>
    <submittedName>
        <fullName evidence="8">Aldo reductase-3</fullName>
    </submittedName>
</protein>
<name>A0A3D8RDA7_9HELO</name>
<dbReference type="PRINTS" id="PR00069">
    <property type="entry name" value="ALDKETRDTASE"/>
</dbReference>
<dbReference type="InterPro" id="IPR036812">
    <property type="entry name" value="NAD(P)_OxRdtase_dom_sf"/>
</dbReference>
<dbReference type="CDD" id="cd19071">
    <property type="entry name" value="AKR_AKR1-5-like"/>
    <property type="match status" value="1"/>
</dbReference>
<feature type="signal peptide" evidence="6">
    <location>
        <begin position="1"/>
        <end position="17"/>
    </location>
</feature>
<evidence type="ECO:0000313" key="8">
    <source>
        <dbReference type="EMBL" id="RDW71908.1"/>
    </source>
</evidence>
<dbReference type="EMBL" id="PDLN01000011">
    <property type="protein sequence ID" value="RDW71908.1"/>
    <property type="molecule type" value="Genomic_DNA"/>
</dbReference>
<dbReference type="PANTHER" id="PTHR11732">
    <property type="entry name" value="ALDO/KETO REDUCTASE"/>
    <property type="match status" value="1"/>
</dbReference>
<dbReference type="PIRSF" id="PIRSF000097">
    <property type="entry name" value="AKR"/>
    <property type="match status" value="1"/>
</dbReference>
<dbReference type="OrthoDB" id="416253at2759"/>
<reference evidence="8 9" key="1">
    <citation type="journal article" date="2018" name="IMA Fungus">
        <title>IMA Genome-F 9: Draft genome sequence of Annulohypoxylon stygium, Aspergillus mulundensis, Berkeleyomyces basicola (syn. Thielaviopsis basicola), Ceratocystis smalleyi, two Cercospora beticola strains, Coleophoma cylindrospora, Fusarium fracticaudum, Phialophora cf. hyalina, and Morchella septimelata.</title>
        <authorList>
            <person name="Wingfield B.D."/>
            <person name="Bills G.F."/>
            <person name="Dong Y."/>
            <person name="Huang W."/>
            <person name="Nel W.J."/>
            <person name="Swalarsk-Parry B.S."/>
            <person name="Vaghefi N."/>
            <person name="Wilken P.M."/>
            <person name="An Z."/>
            <person name="de Beer Z.W."/>
            <person name="De Vos L."/>
            <person name="Chen L."/>
            <person name="Duong T.A."/>
            <person name="Gao Y."/>
            <person name="Hammerbacher A."/>
            <person name="Kikkert J.R."/>
            <person name="Li Y."/>
            <person name="Li H."/>
            <person name="Li K."/>
            <person name="Li Q."/>
            <person name="Liu X."/>
            <person name="Ma X."/>
            <person name="Naidoo K."/>
            <person name="Pethybridge S.J."/>
            <person name="Sun J."/>
            <person name="Steenkamp E.T."/>
            <person name="van der Nest M.A."/>
            <person name="van Wyk S."/>
            <person name="Wingfield M.J."/>
            <person name="Xiong C."/>
            <person name="Yue Q."/>
            <person name="Zhang X."/>
        </authorList>
    </citation>
    <scope>NUCLEOTIDE SEQUENCE [LARGE SCALE GENOMIC DNA]</scope>
    <source>
        <strain evidence="8 9">BP5796</strain>
    </source>
</reference>
<feature type="active site" description="Proton donor" evidence="2">
    <location>
        <position position="75"/>
    </location>
</feature>
<feature type="binding site" evidence="3">
    <location>
        <position position="138"/>
    </location>
    <ligand>
        <name>substrate</name>
    </ligand>
</feature>
<evidence type="ECO:0000256" key="5">
    <source>
        <dbReference type="SAM" id="MobiDB-lite"/>
    </source>
</evidence>
<feature type="compositionally biased region" description="Acidic residues" evidence="5">
    <location>
        <begin position="227"/>
        <end position="237"/>
    </location>
</feature>
<dbReference type="AlphaFoldDB" id="A0A3D8RDA7"/>
<gene>
    <name evidence="8" type="ORF">BP5796_07942</name>
</gene>
<feature type="site" description="Lowers pKa of active site Tyr" evidence="4">
    <location>
        <position position="104"/>
    </location>
</feature>
<evidence type="ECO:0000256" key="6">
    <source>
        <dbReference type="SAM" id="SignalP"/>
    </source>
</evidence>
<evidence type="ECO:0000313" key="9">
    <source>
        <dbReference type="Proteomes" id="UP000256328"/>
    </source>
</evidence>
<dbReference type="InterPro" id="IPR020471">
    <property type="entry name" value="AKR"/>
</dbReference>
<dbReference type="Proteomes" id="UP000256328">
    <property type="component" value="Unassembled WGS sequence"/>
</dbReference>
<evidence type="ECO:0000256" key="2">
    <source>
        <dbReference type="PIRSR" id="PIRSR000097-1"/>
    </source>
</evidence>
<dbReference type="Gene3D" id="3.20.20.100">
    <property type="entry name" value="NADP-dependent oxidoreductase domain"/>
    <property type="match status" value="1"/>
</dbReference>
<evidence type="ECO:0000259" key="7">
    <source>
        <dbReference type="Pfam" id="PF00248"/>
    </source>
</evidence>
<dbReference type="Pfam" id="PF00248">
    <property type="entry name" value="Aldo_ket_red"/>
    <property type="match status" value="1"/>
</dbReference>
<feature type="region of interest" description="Disordered" evidence="5">
    <location>
        <begin position="212"/>
        <end position="240"/>
    </location>
</feature>
<dbReference type="GO" id="GO:0016491">
    <property type="term" value="F:oxidoreductase activity"/>
    <property type="evidence" value="ECO:0007669"/>
    <property type="project" value="UniProtKB-KW"/>
</dbReference>
<accession>A0A3D8RDA7</accession>
<comment type="caution">
    <text evidence="8">The sequence shown here is derived from an EMBL/GenBank/DDBJ whole genome shotgun (WGS) entry which is preliminary data.</text>
</comment>
<evidence type="ECO:0000256" key="1">
    <source>
        <dbReference type="ARBA" id="ARBA00023002"/>
    </source>
</evidence>
<organism evidence="8 9">
    <name type="scientific">Coleophoma crateriformis</name>
    <dbReference type="NCBI Taxonomy" id="565419"/>
    <lineage>
        <taxon>Eukaryota</taxon>
        <taxon>Fungi</taxon>
        <taxon>Dikarya</taxon>
        <taxon>Ascomycota</taxon>
        <taxon>Pezizomycotina</taxon>
        <taxon>Leotiomycetes</taxon>
        <taxon>Helotiales</taxon>
        <taxon>Dermateaceae</taxon>
        <taxon>Coleophoma</taxon>
    </lineage>
</organism>
<dbReference type="InterPro" id="IPR018170">
    <property type="entry name" value="Aldo/ket_reductase_CS"/>
</dbReference>
<dbReference type="PROSITE" id="PS00063">
    <property type="entry name" value="ALDOKETO_REDUCTASE_3"/>
    <property type="match status" value="1"/>
</dbReference>
<dbReference type="InterPro" id="IPR023210">
    <property type="entry name" value="NADP_OxRdtase_dom"/>
</dbReference>
<keyword evidence="1" id="KW-0560">Oxidoreductase</keyword>
<evidence type="ECO:0000256" key="4">
    <source>
        <dbReference type="PIRSR" id="PIRSR000097-3"/>
    </source>
</evidence>
<keyword evidence="9" id="KW-1185">Reference proteome</keyword>
<feature type="chain" id="PRO_5017776957" evidence="6">
    <location>
        <begin position="18"/>
        <end position="304"/>
    </location>
</feature>
<sequence>MKLPITLSLLSLSSALSYEEQQPILPDTLSPKSTISQPLIGFGTWNLDLSSTNTSAAVSYAIQAGYRQIDAAAIYRNEKDVGEGIKDGLEKAGLDREEIWVTSKLWNDHHGNPTSAEAALNKTLEDLGLEYLDLYLMHWPTWKSMIALPKSKVLNIGIANFSPAQLSDLISSTGVKPSVHQMELHPYLQQSAWVATHKTLGIAVTAYSPLAHSTPTTHGSEHSAESVDVEEDGEEEREIPPLLRNPVMLEIAAARNCTPAQVALAWGMGRGTSVIPKSSHPERILENLQAAENCGSYSRILPPS</sequence>
<dbReference type="SUPFAM" id="SSF51430">
    <property type="entry name" value="NAD(P)-linked oxidoreductase"/>
    <property type="match status" value="1"/>
</dbReference>